<protein>
    <submittedName>
        <fullName evidence="1">Uncharacterized protein</fullName>
    </submittedName>
</protein>
<dbReference type="EMBL" id="ML213510">
    <property type="protein sequence ID" value="TFK51817.1"/>
    <property type="molecule type" value="Genomic_DNA"/>
</dbReference>
<keyword evidence="2" id="KW-1185">Reference proteome</keyword>
<accession>A0A5C3N3I1</accession>
<evidence type="ECO:0000313" key="1">
    <source>
        <dbReference type="EMBL" id="TFK51817.1"/>
    </source>
</evidence>
<reference evidence="1 2" key="1">
    <citation type="journal article" date="2019" name="Nat. Ecol. Evol.">
        <title>Megaphylogeny resolves global patterns of mushroom evolution.</title>
        <authorList>
            <person name="Varga T."/>
            <person name="Krizsan K."/>
            <person name="Foldi C."/>
            <person name="Dima B."/>
            <person name="Sanchez-Garcia M."/>
            <person name="Sanchez-Ramirez S."/>
            <person name="Szollosi G.J."/>
            <person name="Szarkandi J.G."/>
            <person name="Papp V."/>
            <person name="Albert L."/>
            <person name="Andreopoulos W."/>
            <person name="Angelini C."/>
            <person name="Antonin V."/>
            <person name="Barry K.W."/>
            <person name="Bougher N.L."/>
            <person name="Buchanan P."/>
            <person name="Buyck B."/>
            <person name="Bense V."/>
            <person name="Catcheside P."/>
            <person name="Chovatia M."/>
            <person name="Cooper J."/>
            <person name="Damon W."/>
            <person name="Desjardin D."/>
            <person name="Finy P."/>
            <person name="Geml J."/>
            <person name="Haridas S."/>
            <person name="Hughes K."/>
            <person name="Justo A."/>
            <person name="Karasinski D."/>
            <person name="Kautmanova I."/>
            <person name="Kiss B."/>
            <person name="Kocsube S."/>
            <person name="Kotiranta H."/>
            <person name="LaButti K.M."/>
            <person name="Lechner B.E."/>
            <person name="Liimatainen K."/>
            <person name="Lipzen A."/>
            <person name="Lukacs Z."/>
            <person name="Mihaltcheva S."/>
            <person name="Morgado L.N."/>
            <person name="Niskanen T."/>
            <person name="Noordeloos M.E."/>
            <person name="Ohm R.A."/>
            <person name="Ortiz-Santana B."/>
            <person name="Ovrebo C."/>
            <person name="Racz N."/>
            <person name="Riley R."/>
            <person name="Savchenko A."/>
            <person name="Shiryaev A."/>
            <person name="Soop K."/>
            <person name="Spirin V."/>
            <person name="Szebenyi C."/>
            <person name="Tomsovsky M."/>
            <person name="Tulloss R.E."/>
            <person name="Uehling J."/>
            <person name="Grigoriev I.V."/>
            <person name="Vagvolgyi C."/>
            <person name="Papp T."/>
            <person name="Martin F.M."/>
            <person name="Miettinen O."/>
            <person name="Hibbett D.S."/>
            <person name="Nagy L.G."/>
        </authorList>
    </citation>
    <scope>NUCLEOTIDE SEQUENCE [LARGE SCALE GENOMIC DNA]</scope>
    <source>
        <strain evidence="1 2">OMC1185</strain>
    </source>
</reference>
<organism evidence="1 2">
    <name type="scientific">Heliocybe sulcata</name>
    <dbReference type="NCBI Taxonomy" id="5364"/>
    <lineage>
        <taxon>Eukaryota</taxon>
        <taxon>Fungi</taxon>
        <taxon>Dikarya</taxon>
        <taxon>Basidiomycota</taxon>
        <taxon>Agaricomycotina</taxon>
        <taxon>Agaricomycetes</taxon>
        <taxon>Gloeophyllales</taxon>
        <taxon>Gloeophyllaceae</taxon>
        <taxon>Heliocybe</taxon>
    </lineage>
</organism>
<dbReference type="Proteomes" id="UP000305948">
    <property type="component" value="Unassembled WGS sequence"/>
</dbReference>
<dbReference type="AlphaFoldDB" id="A0A5C3N3I1"/>
<proteinExistence type="predicted"/>
<sequence length="181" mass="20931">MFSGICSRRVSLRTTLSHVSVATAMNADDWINRLPGYLWLLNTLWAEEDPVLSDTCVFRLQERLRTWKLESWCILRQKGTQHVCASGFACLEWKRGVPLTDLLLDWAAPILSRMHMMIISDIMIGLLLLPWGPDHNFSLDGLIFELRADYDDLLPDQYALGSPCRRVKCFSCQFFMESWDN</sequence>
<gene>
    <name evidence="1" type="ORF">OE88DRAFT_1470992</name>
</gene>
<name>A0A5C3N3I1_9AGAM</name>
<evidence type="ECO:0000313" key="2">
    <source>
        <dbReference type="Proteomes" id="UP000305948"/>
    </source>
</evidence>